<evidence type="ECO:0000256" key="3">
    <source>
        <dbReference type="ARBA" id="ARBA00022853"/>
    </source>
</evidence>
<feature type="region of interest" description="Disordered" evidence="9">
    <location>
        <begin position="552"/>
        <end position="579"/>
    </location>
</feature>
<dbReference type="PANTHER" id="PTHR16062">
    <property type="entry name" value="SWI/SNF-RELATED"/>
    <property type="match status" value="1"/>
</dbReference>
<feature type="domain" description="Bromo" evidence="10">
    <location>
        <begin position="71"/>
        <end position="141"/>
    </location>
</feature>
<feature type="region of interest" description="Disordered" evidence="9">
    <location>
        <begin position="1"/>
        <end position="28"/>
    </location>
</feature>
<dbReference type="InterPro" id="IPR001487">
    <property type="entry name" value="Bromodomain"/>
</dbReference>
<dbReference type="InterPro" id="IPR036427">
    <property type="entry name" value="Bromodomain-like_sf"/>
</dbReference>
<evidence type="ECO:0000259" key="10">
    <source>
        <dbReference type="PROSITE" id="PS50014"/>
    </source>
</evidence>
<feature type="region of interest" description="Disordered" evidence="9">
    <location>
        <begin position="329"/>
        <end position="410"/>
    </location>
</feature>
<keyword evidence="12" id="KW-1185">Reference proteome</keyword>
<evidence type="ECO:0000256" key="4">
    <source>
        <dbReference type="ARBA" id="ARBA00023015"/>
    </source>
</evidence>
<dbReference type="SUPFAM" id="SSF47370">
    <property type="entry name" value="Bromodomain"/>
    <property type="match status" value="2"/>
</dbReference>
<evidence type="ECO:0000256" key="8">
    <source>
        <dbReference type="PROSITE-ProRule" id="PRU00035"/>
    </source>
</evidence>
<reference evidence="11" key="1">
    <citation type="submission" date="2014-09" db="EMBL/GenBank/DDBJ databases">
        <title>Genome sequence of the luminous mushroom Mycena chlorophos for searching fungal bioluminescence genes.</title>
        <authorList>
            <person name="Tanaka Y."/>
            <person name="Kasuga D."/>
            <person name="Oba Y."/>
            <person name="Hase S."/>
            <person name="Sato K."/>
            <person name="Oba Y."/>
            <person name="Sakakibara Y."/>
        </authorList>
    </citation>
    <scope>NUCLEOTIDE SEQUENCE</scope>
</reference>
<accession>A0ABQ0M2C9</accession>
<evidence type="ECO:0000256" key="1">
    <source>
        <dbReference type="ARBA" id="ARBA00004123"/>
    </source>
</evidence>
<dbReference type="PRINTS" id="PR01217">
    <property type="entry name" value="PRICHEXTENSN"/>
</dbReference>
<evidence type="ECO:0000256" key="2">
    <source>
        <dbReference type="ARBA" id="ARBA00022737"/>
    </source>
</evidence>
<dbReference type="EMBL" id="DF849461">
    <property type="protein sequence ID" value="GAT57430.1"/>
    <property type="molecule type" value="Genomic_DNA"/>
</dbReference>
<dbReference type="Pfam" id="PF00439">
    <property type="entry name" value="Bromodomain"/>
    <property type="match status" value="2"/>
</dbReference>
<keyword evidence="6" id="KW-0804">Transcription</keyword>
<gene>
    <name evidence="11" type="ORF">MCHLO_13964</name>
</gene>
<evidence type="ECO:0000256" key="9">
    <source>
        <dbReference type="SAM" id="MobiDB-lite"/>
    </source>
</evidence>
<feature type="compositionally biased region" description="Low complexity" evidence="9">
    <location>
        <begin position="468"/>
        <end position="479"/>
    </location>
</feature>
<proteinExistence type="predicted"/>
<dbReference type="Gene3D" id="1.20.920.10">
    <property type="entry name" value="Bromodomain-like"/>
    <property type="match status" value="2"/>
</dbReference>
<keyword evidence="4" id="KW-0805">Transcription regulation</keyword>
<dbReference type="InterPro" id="IPR037382">
    <property type="entry name" value="Rsc/polybromo"/>
</dbReference>
<feature type="domain" description="Bromo" evidence="10">
    <location>
        <begin position="192"/>
        <end position="262"/>
    </location>
</feature>
<dbReference type="Proteomes" id="UP000815677">
    <property type="component" value="Unassembled WGS sequence"/>
</dbReference>
<feature type="region of interest" description="Disordered" evidence="9">
    <location>
        <begin position="459"/>
        <end position="482"/>
    </location>
</feature>
<feature type="compositionally biased region" description="Pro residues" evidence="9">
    <location>
        <begin position="396"/>
        <end position="410"/>
    </location>
</feature>
<dbReference type="CDD" id="cd04369">
    <property type="entry name" value="Bromodomain"/>
    <property type="match status" value="2"/>
</dbReference>
<protein>
    <submittedName>
        <fullName evidence="11">RSC complex protein</fullName>
    </submittedName>
</protein>
<comment type="subcellular location">
    <subcellularLocation>
        <location evidence="1">Nucleus</location>
    </subcellularLocation>
</comment>
<keyword evidence="2" id="KW-0677">Repeat</keyword>
<feature type="compositionally biased region" description="Polar residues" evidence="9">
    <location>
        <begin position="366"/>
        <end position="386"/>
    </location>
</feature>
<evidence type="ECO:0000313" key="12">
    <source>
        <dbReference type="Proteomes" id="UP000815677"/>
    </source>
</evidence>
<organism evidence="11 12">
    <name type="scientific">Mycena chlorophos</name>
    <name type="common">Agaric fungus</name>
    <name type="synonym">Agaricus chlorophos</name>
    <dbReference type="NCBI Taxonomy" id="658473"/>
    <lineage>
        <taxon>Eukaryota</taxon>
        <taxon>Fungi</taxon>
        <taxon>Dikarya</taxon>
        <taxon>Basidiomycota</taxon>
        <taxon>Agaricomycotina</taxon>
        <taxon>Agaricomycetes</taxon>
        <taxon>Agaricomycetidae</taxon>
        <taxon>Agaricales</taxon>
        <taxon>Marasmiineae</taxon>
        <taxon>Mycenaceae</taxon>
        <taxon>Mycena</taxon>
    </lineage>
</organism>
<dbReference type="PROSITE" id="PS50014">
    <property type="entry name" value="BROMODOMAIN_2"/>
    <property type="match status" value="2"/>
</dbReference>
<evidence type="ECO:0000313" key="11">
    <source>
        <dbReference type="EMBL" id="GAT57430.1"/>
    </source>
</evidence>
<keyword evidence="3" id="KW-0156">Chromatin regulator</keyword>
<dbReference type="PRINTS" id="PR00503">
    <property type="entry name" value="BROMODOMAIN"/>
</dbReference>
<dbReference type="SMART" id="SM00297">
    <property type="entry name" value="BROMO"/>
    <property type="match status" value="2"/>
</dbReference>
<feature type="compositionally biased region" description="Pro residues" evidence="9">
    <location>
        <begin position="335"/>
        <end position="347"/>
    </location>
</feature>
<dbReference type="PANTHER" id="PTHR16062:SF19">
    <property type="entry name" value="PROTEIN POLYBROMO-1"/>
    <property type="match status" value="1"/>
</dbReference>
<keyword evidence="7" id="KW-0539">Nucleus</keyword>
<evidence type="ECO:0000256" key="7">
    <source>
        <dbReference type="ARBA" id="ARBA00023242"/>
    </source>
</evidence>
<name>A0ABQ0M2C9_MYCCL</name>
<evidence type="ECO:0000256" key="6">
    <source>
        <dbReference type="ARBA" id="ARBA00023163"/>
    </source>
</evidence>
<keyword evidence="5 8" id="KW-0103">Bromodomain</keyword>
<sequence length="655" mass="71944">MKRTLRLSLGDEDGSRSKRRKDNAGGMAEDVDVVADEYGYGQQHRVQQSYASVREQGMRLWQTIRDATNKDGFPIAGDFVRKPPKKVYPDYYQLIQHPIALEDIKKQLESNIYPTLEAVRQDFELCFENAMQYNVEDSHIWKFAKDLLKLTNKTYRKMVPSVEEGDPTGKQPSLHKLAKSRLRKVIEKTDDYGRVLSAMFMELPSKKEWPQYYLTIAQPRCLEAIHRKVKDKTYSTMSEFADEVELVFGNAMSFNQEHTQIWEDALALKNYFGKLMSDLPPPFTMERYRKTSTKIKIKMPTAVSGPAPNEATTSSVKLRVPAAKAATPVVASAPLPSPTPPPPPVAPKPKKEKEKRPASPALPLNTLPSTNSILPLNTLPSTNSILPSKPAVHRPAPTPAPAPIPQSLPPLPAPLPLPHQQPQLPYAPNIAFPQYNTNYGLPAPLPVMPLPPPAPVVAQPQPPPVVNPAPSKSTSLASSPAPPPILPSHMLRGVSVVTEPGKRPFLLDYRDGVKTWVIRLGAGENALSVADVTYMGDPEDESSDEEVDIEEDHPMEEDHVAVNGNGKKPNTRGREGKSRAAAAQAAKAIQDAKAAKKAAKEIGEVQVKLNGLVIAETDTAGSGKWTVAIPKGSNIVEVGEKDGLIWKVYAERVAV</sequence>
<evidence type="ECO:0000256" key="5">
    <source>
        <dbReference type="ARBA" id="ARBA00023117"/>
    </source>
</evidence>